<name>C7ZPX3_FUSV7</name>
<dbReference type="GeneID" id="9667158"/>
<evidence type="ECO:0000313" key="3">
    <source>
        <dbReference type="Proteomes" id="UP000005206"/>
    </source>
</evidence>
<evidence type="ECO:0000313" key="2">
    <source>
        <dbReference type="EMBL" id="EEU33917.1"/>
    </source>
</evidence>
<evidence type="ECO:0000259" key="1">
    <source>
        <dbReference type="Pfam" id="PF20209"/>
    </source>
</evidence>
<accession>C7ZPX3</accession>
<dbReference type="OrthoDB" id="5088358at2759"/>
<feature type="domain" description="DUF6570" evidence="1">
    <location>
        <begin position="66"/>
        <end position="132"/>
    </location>
</feature>
<dbReference type="InParanoid" id="C7ZPX3"/>
<dbReference type="eggNOG" id="KOG0987">
    <property type="taxonomic scope" value="Eukaryota"/>
</dbReference>
<gene>
    <name evidence="2" type="ORF">NECHADRAFT_55879</name>
</gene>
<protein>
    <recommendedName>
        <fullName evidence="1">DUF6570 domain-containing protein</fullName>
    </recommendedName>
</protein>
<keyword evidence="3" id="KW-1185">Reference proteome</keyword>
<dbReference type="VEuPathDB" id="FungiDB:NECHADRAFT_55879"/>
<dbReference type="Proteomes" id="UP000005206">
    <property type="component" value="Unassembled WGS sequence"/>
</dbReference>
<dbReference type="RefSeq" id="XP_003039630.1">
    <property type="nucleotide sequence ID" value="XM_003039584.1"/>
</dbReference>
<dbReference type="HOGENOM" id="CLU_148403_0_0_1"/>
<organism evidence="2 3">
    <name type="scientific">Fusarium vanettenii (strain ATCC MYA-4622 / CBS 123669 / FGSC 9596 / NRRL 45880 / 77-13-4)</name>
    <name type="common">Fusarium solani subsp. pisi</name>
    <dbReference type="NCBI Taxonomy" id="660122"/>
    <lineage>
        <taxon>Eukaryota</taxon>
        <taxon>Fungi</taxon>
        <taxon>Dikarya</taxon>
        <taxon>Ascomycota</taxon>
        <taxon>Pezizomycotina</taxon>
        <taxon>Sordariomycetes</taxon>
        <taxon>Hypocreomycetidae</taxon>
        <taxon>Hypocreales</taxon>
        <taxon>Nectriaceae</taxon>
        <taxon>Fusarium</taxon>
        <taxon>Fusarium solani species complex</taxon>
        <taxon>Fusarium vanettenii</taxon>
    </lineage>
</organism>
<feature type="non-terminal residue" evidence="2">
    <location>
        <position position="1"/>
    </location>
</feature>
<proteinExistence type="predicted"/>
<sequence length="147" mass="17244">FIGDLDLPALSEEDWALVREFYTALNDDKMHSCICCREYWFDMKKNSLGVCSRCISRDRERTADEPYFFSAANSLDFGEVPGNLPSLMIVKEMLIARVYVYVKYKYRGHVVHFLRNVGRLFEELLVLPEELDIVLLWPLNMEGDPYF</sequence>
<reference evidence="2 3" key="1">
    <citation type="journal article" date="2009" name="PLoS Genet.">
        <title>The genome of Nectria haematococca: contribution of supernumerary chromosomes to gene expansion.</title>
        <authorList>
            <person name="Coleman J.J."/>
            <person name="Rounsley S.D."/>
            <person name="Rodriguez-Carres M."/>
            <person name="Kuo A."/>
            <person name="Wasmann C.C."/>
            <person name="Grimwood J."/>
            <person name="Schmutz J."/>
            <person name="Taga M."/>
            <person name="White G.J."/>
            <person name="Zhou S."/>
            <person name="Schwartz D.C."/>
            <person name="Freitag M."/>
            <person name="Ma L.J."/>
            <person name="Danchin E.G."/>
            <person name="Henrissat B."/>
            <person name="Coutinho P.M."/>
            <person name="Nelson D.R."/>
            <person name="Straney D."/>
            <person name="Napoli C.A."/>
            <person name="Barker B.M."/>
            <person name="Gribskov M."/>
            <person name="Rep M."/>
            <person name="Kroken S."/>
            <person name="Molnar I."/>
            <person name="Rensing C."/>
            <person name="Kennell J.C."/>
            <person name="Zamora J."/>
            <person name="Farman M.L."/>
            <person name="Selker E.U."/>
            <person name="Salamov A."/>
            <person name="Shapiro H."/>
            <person name="Pangilinan J."/>
            <person name="Lindquist E."/>
            <person name="Lamers C."/>
            <person name="Grigoriev I.V."/>
            <person name="Geiser D.M."/>
            <person name="Covert S.F."/>
            <person name="Temporini E."/>
            <person name="Vanetten H.D."/>
        </authorList>
    </citation>
    <scope>NUCLEOTIDE SEQUENCE [LARGE SCALE GENOMIC DNA]</scope>
    <source>
        <strain evidence="3">ATCC MYA-4622 / CBS 123669 / FGSC 9596 / NRRL 45880 / 77-13-4</strain>
    </source>
</reference>
<dbReference type="InterPro" id="IPR046700">
    <property type="entry name" value="DUF6570"/>
</dbReference>
<dbReference type="EMBL" id="GG698975">
    <property type="protein sequence ID" value="EEU33917.1"/>
    <property type="molecule type" value="Genomic_DNA"/>
</dbReference>
<dbReference type="AlphaFoldDB" id="C7ZPX3"/>
<dbReference type="Pfam" id="PF20209">
    <property type="entry name" value="DUF6570"/>
    <property type="match status" value="1"/>
</dbReference>
<dbReference type="KEGG" id="nhe:NECHADRAFT_55879"/>